<keyword evidence="4" id="KW-1185">Reference proteome</keyword>
<dbReference type="AlphaFoldDB" id="A0AAE1HN79"/>
<dbReference type="EMBL" id="JAHWGI010001187">
    <property type="protein sequence ID" value="KAK3924445.1"/>
    <property type="molecule type" value="Genomic_DNA"/>
</dbReference>
<dbReference type="PANTHER" id="PTHR40552:SF6">
    <property type="entry name" value="FI09606P-RELATED"/>
    <property type="match status" value="1"/>
</dbReference>
<evidence type="ECO:0000256" key="1">
    <source>
        <dbReference type="SAM" id="MobiDB-lite"/>
    </source>
</evidence>
<comment type="caution">
    <text evidence="3">The sequence shown here is derived from an EMBL/GenBank/DDBJ whole genome shotgun (WGS) entry which is preliminary data.</text>
</comment>
<sequence length="416" mass="48172">MRVLSGTFDQSDFIRFSKYFGRQCTANAVAGACKASAVNPRLWTSQTIDECLMTGNRLFELSYELLPSTFNHLYLRPDELYSTLSFPENEITFQVEINEVFDGTSINSIATISNDGPTNYCLHDAILCFFHNFQYGIFTCQVESIAVMKVDNEYYVFDSHKRCKNGLRDGANGTAVLVCFTDINELIIHLKALYKCSRCCSAPTAVCDSCQFSISPLLINSVTNITCHALSSAIETSNNNKKVPARKQIIVDNEIPSSSTEQLIDKIYDLRIRSTQVKYERTPEMRAKNVEQICKRYNTDDKIKETKVKQVREKYQNDRSFKESHGKKMKEKMHEKYNTDECLKLSQSKIMQEKMREKYNTDESFKISHSKKMQEKMKEKYNTNDPFKISHNTNMKQKYQIMLKIPINLYKELREN</sequence>
<dbReference type="InterPro" id="IPR038765">
    <property type="entry name" value="Papain-like_cys_pep_sf"/>
</dbReference>
<reference evidence="3" key="1">
    <citation type="submission" date="2021-07" db="EMBL/GenBank/DDBJ databases">
        <authorList>
            <person name="Catto M.A."/>
            <person name="Jacobson A."/>
            <person name="Kennedy G."/>
            <person name="Labadie P."/>
            <person name="Hunt B.G."/>
            <person name="Srinivasan R."/>
        </authorList>
    </citation>
    <scope>NUCLEOTIDE SEQUENCE</scope>
    <source>
        <strain evidence="3">PL_HMW_Pooled</strain>
        <tissue evidence="3">Head</tissue>
    </source>
</reference>
<protein>
    <submittedName>
        <fullName evidence="3">Short-chain dehydrogenase cctT</fullName>
    </submittedName>
</protein>
<reference evidence="3" key="2">
    <citation type="journal article" date="2023" name="BMC Genomics">
        <title>Pest status, molecular evolution, and epigenetic factors derived from the genome assembly of Frankliniella fusca, a thysanopteran phytovirus vector.</title>
        <authorList>
            <person name="Catto M.A."/>
            <person name="Labadie P.E."/>
            <person name="Jacobson A.L."/>
            <person name="Kennedy G.G."/>
            <person name="Srinivasan R."/>
            <person name="Hunt B.G."/>
        </authorList>
    </citation>
    <scope>NUCLEOTIDE SEQUENCE</scope>
    <source>
        <strain evidence="3">PL_HMW_Pooled</strain>
    </source>
</reference>
<dbReference type="PROSITE" id="PS51257">
    <property type="entry name" value="PROKAR_LIPOPROTEIN"/>
    <property type="match status" value="1"/>
</dbReference>
<evidence type="ECO:0000313" key="3">
    <source>
        <dbReference type="EMBL" id="KAK3924445.1"/>
    </source>
</evidence>
<organism evidence="3 4">
    <name type="scientific">Frankliniella fusca</name>
    <dbReference type="NCBI Taxonomy" id="407009"/>
    <lineage>
        <taxon>Eukaryota</taxon>
        <taxon>Metazoa</taxon>
        <taxon>Ecdysozoa</taxon>
        <taxon>Arthropoda</taxon>
        <taxon>Hexapoda</taxon>
        <taxon>Insecta</taxon>
        <taxon>Pterygota</taxon>
        <taxon>Neoptera</taxon>
        <taxon>Paraneoptera</taxon>
        <taxon>Thysanoptera</taxon>
        <taxon>Terebrantia</taxon>
        <taxon>Thripoidea</taxon>
        <taxon>Thripidae</taxon>
        <taxon>Frankliniella</taxon>
    </lineage>
</organism>
<dbReference type="Gene3D" id="3.90.70.120">
    <property type="match status" value="1"/>
</dbReference>
<dbReference type="InterPro" id="IPR006928">
    <property type="entry name" value="Herpes_teg_USP"/>
</dbReference>
<dbReference type="SUPFAM" id="SSF54001">
    <property type="entry name" value="Cysteine proteinases"/>
    <property type="match status" value="1"/>
</dbReference>
<evidence type="ECO:0000313" key="4">
    <source>
        <dbReference type="Proteomes" id="UP001219518"/>
    </source>
</evidence>
<proteinExistence type="predicted"/>
<gene>
    <name evidence="3" type="ORF">KUF71_012468</name>
</gene>
<dbReference type="PANTHER" id="PTHR40552">
    <property type="entry name" value="AT05186P-RELATED"/>
    <property type="match status" value="1"/>
</dbReference>
<accession>A0AAE1HN79</accession>
<feature type="domain" description="Peptidase C76" evidence="2">
    <location>
        <begin position="14"/>
        <end position="162"/>
    </location>
</feature>
<dbReference type="Proteomes" id="UP001219518">
    <property type="component" value="Unassembled WGS sequence"/>
</dbReference>
<dbReference type="Pfam" id="PF04843">
    <property type="entry name" value="Herpes_teg_N"/>
    <property type="match status" value="1"/>
</dbReference>
<feature type="region of interest" description="Disordered" evidence="1">
    <location>
        <begin position="314"/>
        <end position="333"/>
    </location>
</feature>
<name>A0AAE1HN79_9NEOP</name>
<evidence type="ECO:0000259" key="2">
    <source>
        <dbReference type="Pfam" id="PF04843"/>
    </source>
</evidence>